<reference evidence="1 2" key="1">
    <citation type="journal article" date="2016" name="Nat. Commun.">
        <title>Extremotolerant tardigrade genome and improved radiotolerance of human cultured cells by tardigrade-unique protein.</title>
        <authorList>
            <person name="Hashimoto T."/>
            <person name="Horikawa D.D."/>
            <person name="Saito Y."/>
            <person name="Kuwahara H."/>
            <person name="Kozuka-Hata H."/>
            <person name="Shin-I T."/>
            <person name="Minakuchi Y."/>
            <person name="Ohishi K."/>
            <person name="Motoyama A."/>
            <person name="Aizu T."/>
            <person name="Enomoto A."/>
            <person name="Kondo K."/>
            <person name="Tanaka S."/>
            <person name="Hara Y."/>
            <person name="Koshikawa S."/>
            <person name="Sagara H."/>
            <person name="Miura T."/>
            <person name="Yokobori S."/>
            <person name="Miyagawa K."/>
            <person name="Suzuki Y."/>
            <person name="Kubo T."/>
            <person name="Oyama M."/>
            <person name="Kohara Y."/>
            <person name="Fujiyama A."/>
            <person name="Arakawa K."/>
            <person name="Katayama T."/>
            <person name="Toyoda A."/>
            <person name="Kunieda T."/>
        </authorList>
    </citation>
    <scope>NUCLEOTIDE SEQUENCE [LARGE SCALE GENOMIC DNA]</scope>
    <source>
        <strain evidence="1 2">YOKOZUNA-1</strain>
    </source>
</reference>
<accession>A0A1D1V3N9</accession>
<dbReference type="EMBL" id="BDGG01000003">
    <property type="protein sequence ID" value="GAU95520.1"/>
    <property type="molecule type" value="Genomic_DNA"/>
</dbReference>
<evidence type="ECO:0000313" key="2">
    <source>
        <dbReference type="Proteomes" id="UP000186922"/>
    </source>
</evidence>
<keyword evidence="2" id="KW-1185">Reference proteome</keyword>
<dbReference type="AlphaFoldDB" id="A0A1D1V3N9"/>
<proteinExistence type="predicted"/>
<evidence type="ECO:0000313" key="1">
    <source>
        <dbReference type="EMBL" id="GAU95520.1"/>
    </source>
</evidence>
<protein>
    <submittedName>
        <fullName evidence="1">Uncharacterized protein</fullName>
    </submittedName>
</protein>
<organism evidence="1 2">
    <name type="scientific">Ramazzottius varieornatus</name>
    <name type="common">Water bear</name>
    <name type="synonym">Tardigrade</name>
    <dbReference type="NCBI Taxonomy" id="947166"/>
    <lineage>
        <taxon>Eukaryota</taxon>
        <taxon>Metazoa</taxon>
        <taxon>Ecdysozoa</taxon>
        <taxon>Tardigrada</taxon>
        <taxon>Eutardigrada</taxon>
        <taxon>Parachela</taxon>
        <taxon>Hypsibioidea</taxon>
        <taxon>Ramazzottiidae</taxon>
        <taxon>Ramazzottius</taxon>
    </lineage>
</organism>
<name>A0A1D1V3N9_RAMVA</name>
<gene>
    <name evidence="1" type="primary">RvY_07122</name>
    <name evidence="1" type="synonym">RvY_07122.2</name>
    <name evidence="1" type="ORF">RvY_07122-2</name>
</gene>
<dbReference type="Proteomes" id="UP000186922">
    <property type="component" value="Unassembled WGS sequence"/>
</dbReference>
<comment type="caution">
    <text evidence="1">The sequence shown here is derived from an EMBL/GenBank/DDBJ whole genome shotgun (WGS) entry which is preliminary data.</text>
</comment>
<sequence>MGEGWLTLPSFKSSESTFSVMNSCEIDILYCLDGIRFQQSMIVDHSVAVMLGLCIMAHYKSGGGSQRVARKQKLAGGRRRKDLRNGFLWRFDGHGLPTASHKEDLRAVTCLWTGEMAHSARNPSSFH</sequence>